<reference evidence="1" key="1">
    <citation type="journal article" date="2004" name="Nature">
        <title>Community structure and metabolism through reconstruction of microbial genomes from the environment.</title>
        <authorList>
            <person name="Tyson G.W."/>
            <person name="Chapman J."/>
            <person name="Hugenholtz P."/>
            <person name="Allen E.E."/>
            <person name="Ram R.J."/>
            <person name="Richardson P.M."/>
            <person name="Solovyev V.V."/>
            <person name="Rubin E.M."/>
            <person name="Rokhsar D.S."/>
            <person name="Banfield J.F."/>
        </authorList>
    </citation>
    <scope>NUCLEOTIDE SEQUENCE [LARGE SCALE GENOMIC DNA]</scope>
</reference>
<accession>B6ALE1</accession>
<reference evidence="1" key="2">
    <citation type="journal article" date="2008" name="PLoS Biol.">
        <title>Population genomic analysis of strain variation in Leptospirillum group II bacteria involved in acid mine drainage formation.</title>
        <authorList>
            <person name="Simmons S.L."/>
            <person name="Dibartolo G."/>
            <person name="Denef V.J."/>
            <person name="Goltsman D.S."/>
            <person name="Thelen M.P."/>
            <person name="Banfield J.F."/>
        </authorList>
    </citation>
    <scope>NUCLEOTIDE SEQUENCE [LARGE SCALE GENOMIC DNA]</scope>
</reference>
<name>B6ALE1_9BACT</name>
<protein>
    <submittedName>
        <fullName evidence="1">Uncharacterized protein</fullName>
    </submittedName>
</protein>
<proteinExistence type="predicted"/>
<gene>
    <name evidence="1" type="ORF">CGL2_11346175</name>
</gene>
<dbReference type="EMBL" id="DS995259">
    <property type="protein sequence ID" value="EDZ40395.1"/>
    <property type="molecule type" value="Genomic_DNA"/>
</dbReference>
<evidence type="ECO:0000313" key="1">
    <source>
        <dbReference type="EMBL" id="EDZ40395.1"/>
    </source>
</evidence>
<sequence>MGKRNIQDILHFRRDLPPFLVHLTRERQINDLLGPTQTITAKQNLISIFDSKTLRQSKEHISSMRFSIDQNTKKSLGTPMEQFFAAICVTETPLESIHCLIEIQGRQVNLEPFGIVFLKGKLKEKNFHPALYFNNSGRGHLDPIFKA</sequence>
<dbReference type="AlphaFoldDB" id="B6ALE1"/>
<organism evidence="1">
    <name type="scientific">Leptospirillum sp. Group II '5-way CG'</name>
    <dbReference type="NCBI Taxonomy" id="419541"/>
    <lineage>
        <taxon>Bacteria</taxon>
        <taxon>Pseudomonadati</taxon>
        <taxon>Nitrospirota</taxon>
        <taxon>Nitrospiria</taxon>
        <taxon>Nitrospirales</taxon>
        <taxon>Nitrospiraceae</taxon>
        <taxon>Leptospirillum</taxon>
    </lineage>
</organism>